<dbReference type="Pfam" id="PF07727">
    <property type="entry name" value="RVT_2"/>
    <property type="match status" value="1"/>
</dbReference>
<dbReference type="PANTHER" id="PTHR11439:SF455">
    <property type="entry name" value="RLK (RECEPTOR-LIKE PROTEIN KINASE) 8, PUTATIVE-RELATED"/>
    <property type="match status" value="1"/>
</dbReference>
<reference evidence="3" key="1">
    <citation type="journal article" date="2019" name="Plant Biotechnol. J.">
        <title>Genome sequencing of the Australian wild diploid species Gossypium australe highlights disease resistance and delayed gland morphogenesis.</title>
        <authorList>
            <person name="Cai Y."/>
            <person name="Cai X."/>
            <person name="Wang Q."/>
            <person name="Wang P."/>
            <person name="Zhang Y."/>
            <person name="Cai C."/>
            <person name="Xu Y."/>
            <person name="Wang K."/>
            <person name="Zhou Z."/>
            <person name="Wang C."/>
            <person name="Geng S."/>
            <person name="Li B."/>
            <person name="Dong Q."/>
            <person name="Hou Y."/>
            <person name="Wang H."/>
            <person name="Ai P."/>
            <person name="Liu Z."/>
            <person name="Yi F."/>
            <person name="Sun M."/>
            <person name="An G."/>
            <person name="Cheng J."/>
            <person name="Zhang Y."/>
            <person name="Shi Q."/>
            <person name="Xie Y."/>
            <person name="Shi X."/>
            <person name="Chang Y."/>
            <person name="Huang F."/>
            <person name="Chen Y."/>
            <person name="Hong S."/>
            <person name="Mi L."/>
            <person name="Sun Q."/>
            <person name="Zhang L."/>
            <person name="Zhou B."/>
            <person name="Peng R."/>
            <person name="Zhang X."/>
            <person name="Liu F."/>
        </authorList>
    </citation>
    <scope>NUCLEOTIDE SEQUENCE [LARGE SCALE GENOMIC DNA]</scope>
    <source>
        <strain evidence="3">cv. PA1801</strain>
    </source>
</reference>
<dbReference type="Proteomes" id="UP000325315">
    <property type="component" value="Unassembled WGS sequence"/>
</dbReference>
<organism evidence="2 3">
    <name type="scientific">Gossypium australe</name>
    <dbReference type="NCBI Taxonomy" id="47621"/>
    <lineage>
        <taxon>Eukaryota</taxon>
        <taxon>Viridiplantae</taxon>
        <taxon>Streptophyta</taxon>
        <taxon>Embryophyta</taxon>
        <taxon>Tracheophyta</taxon>
        <taxon>Spermatophyta</taxon>
        <taxon>Magnoliopsida</taxon>
        <taxon>eudicotyledons</taxon>
        <taxon>Gunneridae</taxon>
        <taxon>Pentapetalae</taxon>
        <taxon>rosids</taxon>
        <taxon>malvids</taxon>
        <taxon>Malvales</taxon>
        <taxon>Malvaceae</taxon>
        <taxon>Malvoideae</taxon>
        <taxon>Gossypium</taxon>
    </lineage>
</organism>
<sequence>MLIALSLVILGIFSIGRYQFLRDFSPTVKPTTIRMVVALVVTFGWPLNQVDINDAFLNGNLTEDIYMLQPPGFEKHCDGQQLVCKLRKALYSFRQASRDWFHKLKEYLVAAKFVVSKFDASLFFQQFDTSLIYMLVYVDDIIINGNNTRLVYEFVCLLNSQFALKDLGKLSYFLRIKVTYTPKGLFLNQRKYILDLLQRSMMDKSKGSPTPMVTTCSLSTHVGIPMEDESIYRSIVGVLQYIVITLPAITFAVNKACQFMHKPLDFHFKAVKRILRYLQNIMDQGLFFTPTSKLGLQAYLDANWGTDIDGSRLTIGFCWEFDFVELKEALSEGEYRSLAHATTELIWLKALLKELRVDVTNNSGAITAAANLVLHSKFKHVELDLFCIREKIVAGTLQIGHVPSQDQVVDILTKPLFTGFF</sequence>
<dbReference type="AlphaFoldDB" id="A0A5B6VC01"/>
<keyword evidence="3" id="KW-1185">Reference proteome</keyword>
<dbReference type="InterPro" id="IPR043502">
    <property type="entry name" value="DNA/RNA_pol_sf"/>
</dbReference>
<protein>
    <submittedName>
        <fullName evidence="2">Retrovirus-related Pol polyprotein from transposon TNT 1-94</fullName>
    </submittedName>
</protein>
<gene>
    <name evidence="2" type="ORF">EPI10_001618</name>
</gene>
<feature type="domain" description="Reverse transcriptase Ty1/copia-type" evidence="1">
    <location>
        <begin position="7"/>
        <end position="213"/>
    </location>
</feature>
<evidence type="ECO:0000313" key="3">
    <source>
        <dbReference type="Proteomes" id="UP000325315"/>
    </source>
</evidence>
<dbReference type="PANTHER" id="PTHR11439">
    <property type="entry name" value="GAG-POL-RELATED RETROTRANSPOSON"/>
    <property type="match status" value="1"/>
</dbReference>
<dbReference type="SUPFAM" id="SSF56672">
    <property type="entry name" value="DNA/RNA polymerases"/>
    <property type="match status" value="1"/>
</dbReference>
<evidence type="ECO:0000313" key="2">
    <source>
        <dbReference type="EMBL" id="KAA3466531.1"/>
    </source>
</evidence>
<dbReference type="OrthoDB" id="998579at2759"/>
<comment type="caution">
    <text evidence="2">The sequence shown here is derived from an EMBL/GenBank/DDBJ whole genome shotgun (WGS) entry which is preliminary data.</text>
</comment>
<dbReference type="InterPro" id="IPR013103">
    <property type="entry name" value="RVT_2"/>
</dbReference>
<dbReference type="CDD" id="cd09272">
    <property type="entry name" value="RNase_HI_RT_Ty1"/>
    <property type="match status" value="1"/>
</dbReference>
<dbReference type="EMBL" id="SMMG02000007">
    <property type="protein sequence ID" value="KAA3466531.1"/>
    <property type="molecule type" value="Genomic_DNA"/>
</dbReference>
<name>A0A5B6VC01_9ROSI</name>
<evidence type="ECO:0000259" key="1">
    <source>
        <dbReference type="Pfam" id="PF07727"/>
    </source>
</evidence>
<proteinExistence type="predicted"/>
<accession>A0A5B6VC01</accession>